<keyword evidence="1" id="KW-0378">Hydrolase</keyword>
<dbReference type="SUPFAM" id="SSF53187">
    <property type="entry name" value="Zn-dependent exopeptidases"/>
    <property type="match status" value="1"/>
</dbReference>
<comment type="caution">
    <text evidence="3">The sequence shown here is derived from an EMBL/GenBank/DDBJ whole genome shotgun (WGS) entry which is preliminary data.</text>
</comment>
<dbReference type="STRING" id="926561.GCA_000379025_03175"/>
<accession>A0A4R8GWH8</accession>
<dbReference type="PANTHER" id="PTHR30404:SF0">
    <property type="entry name" value="N-ACETYLMURAMOYL-L-ALANINE AMIDASE AMIC"/>
    <property type="match status" value="1"/>
</dbReference>
<evidence type="ECO:0000313" key="3">
    <source>
        <dbReference type="EMBL" id="TDX46593.1"/>
    </source>
</evidence>
<dbReference type="Gene3D" id="3.40.630.40">
    <property type="entry name" value="Zn-dependent exopeptidases"/>
    <property type="match status" value="1"/>
</dbReference>
<protein>
    <submittedName>
        <fullName evidence="3">N-acetylmuramoyl-L-alanine amidase</fullName>
    </submittedName>
</protein>
<dbReference type="Proteomes" id="UP000295832">
    <property type="component" value="Unassembled WGS sequence"/>
</dbReference>
<dbReference type="RefSeq" id="WP_134118667.1">
    <property type="nucleotide sequence ID" value="NZ_SOEG01000039.1"/>
</dbReference>
<proteinExistence type="predicted"/>
<reference evidence="3 4" key="1">
    <citation type="submission" date="2019-03" db="EMBL/GenBank/DDBJ databases">
        <title>Subsurface microbial communities from deep shales in Ohio and West Virginia, USA.</title>
        <authorList>
            <person name="Wrighton K."/>
        </authorList>
    </citation>
    <scope>NUCLEOTIDE SEQUENCE [LARGE SCALE GENOMIC DNA]</scope>
    <source>
        <strain evidence="3 4">MSL 6dP</strain>
    </source>
</reference>
<dbReference type="GO" id="GO:0009253">
    <property type="term" value="P:peptidoglycan catabolic process"/>
    <property type="evidence" value="ECO:0007669"/>
    <property type="project" value="InterPro"/>
</dbReference>
<dbReference type="EMBL" id="SOEG01000039">
    <property type="protein sequence ID" value="TDX46593.1"/>
    <property type="molecule type" value="Genomic_DNA"/>
</dbReference>
<keyword evidence="4" id="KW-1185">Reference proteome</keyword>
<dbReference type="InterPro" id="IPR002508">
    <property type="entry name" value="MurNAc-LAA_cat"/>
</dbReference>
<dbReference type="GO" id="GO:0030288">
    <property type="term" value="C:outer membrane-bounded periplasmic space"/>
    <property type="evidence" value="ECO:0007669"/>
    <property type="project" value="TreeGrafter"/>
</dbReference>
<sequence>MNIIIDPGHGGKDPGASGQFSNEKDIALKISRMLYALLKKVGHKVRLTREDDSYPKWEDRVISTTEDLFISIHCNACGNYEVEGIETLHYPGSEAGEKLASLIQKNLKYQTGRIDRKIKERKDLYVLKKTRCPAVLVETGFISNPKEEISLNNAEYQYILASAVAEGIKDYLEGEV</sequence>
<dbReference type="AlphaFoldDB" id="A0A4R8GWH8"/>
<name>A0A4R8GWH8_9FIRM</name>
<dbReference type="Pfam" id="PF01520">
    <property type="entry name" value="Amidase_3"/>
    <property type="match status" value="1"/>
</dbReference>
<feature type="domain" description="MurNAc-LAA" evidence="2">
    <location>
        <begin position="64"/>
        <end position="169"/>
    </location>
</feature>
<dbReference type="GO" id="GO:0008745">
    <property type="term" value="F:N-acetylmuramoyl-L-alanine amidase activity"/>
    <property type="evidence" value="ECO:0007669"/>
    <property type="project" value="InterPro"/>
</dbReference>
<organism evidence="3 4">
    <name type="scientific">Orenia marismortui</name>
    <dbReference type="NCBI Taxonomy" id="46469"/>
    <lineage>
        <taxon>Bacteria</taxon>
        <taxon>Bacillati</taxon>
        <taxon>Bacillota</taxon>
        <taxon>Clostridia</taxon>
        <taxon>Halanaerobiales</taxon>
        <taxon>Halobacteroidaceae</taxon>
        <taxon>Orenia</taxon>
    </lineage>
</organism>
<dbReference type="CDD" id="cd02696">
    <property type="entry name" value="MurNAc-LAA"/>
    <property type="match status" value="1"/>
</dbReference>
<dbReference type="SMART" id="SM00646">
    <property type="entry name" value="Ami_3"/>
    <property type="match status" value="1"/>
</dbReference>
<evidence type="ECO:0000256" key="1">
    <source>
        <dbReference type="ARBA" id="ARBA00022801"/>
    </source>
</evidence>
<gene>
    <name evidence="3" type="ORF">C7959_1398</name>
</gene>
<evidence type="ECO:0000313" key="4">
    <source>
        <dbReference type="Proteomes" id="UP000295832"/>
    </source>
</evidence>
<dbReference type="InterPro" id="IPR050695">
    <property type="entry name" value="N-acetylmuramoyl_amidase_3"/>
</dbReference>
<evidence type="ECO:0000259" key="2">
    <source>
        <dbReference type="SMART" id="SM00646"/>
    </source>
</evidence>
<dbReference type="PANTHER" id="PTHR30404">
    <property type="entry name" value="N-ACETYLMURAMOYL-L-ALANINE AMIDASE"/>
    <property type="match status" value="1"/>
</dbReference>